<reference evidence="3" key="1">
    <citation type="submission" date="2015-12" db="EMBL/GenBank/DDBJ databases">
        <title>Complete genome sequences of two moderately thermophilic Paenibacillus species.</title>
        <authorList>
            <person name="Butler R.III."/>
            <person name="Wang J."/>
            <person name="Stark B.C."/>
            <person name="Pombert J.-F."/>
        </authorList>
    </citation>
    <scope>NUCLEOTIDE SEQUENCE [LARGE SCALE GENOMIC DNA]</scope>
    <source>
        <strain evidence="3">32O-Y</strain>
    </source>
</reference>
<gene>
    <name evidence="2" type="ORF">IJ22_19820</name>
</gene>
<dbReference type="InterPro" id="IPR054467">
    <property type="entry name" value="YkoP-like_dom"/>
</dbReference>
<dbReference type="KEGG" id="pnp:IJ22_19820"/>
<dbReference type="STRING" id="162209.IJ22_19820"/>
<name>A0A0U2W1E6_9BACL</name>
<evidence type="ECO:0000259" key="1">
    <source>
        <dbReference type="Pfam" id="PF22790"/>
    </source>
</evidence>
<organism evidence="2 3">
    <name type="scientific">Paenibacillus naphthalenovorans</name>
    <dbReference type="NCBI Taxonomy" id="162209"/>
    <lineage>
        <taxon>Bacteria</taxon>
        <taxon>Bacillati</taxon>
        <taxon>Bacillota</taxon>
        <taxon>Bacilli</taxon>
        <taxon>Bacillales</taxon>
        <taxon>Paenibacillaceae</taxon>
        <taxon>Paenibacillus</taxon>
    </lineage>
</organism>
<dbReference type="Pfam" id="PF22790">
    <property type="entry name" value="YkoP"/>
    <property type="match status" value="1"/>
</dbReference>
<dbReference type="PATRIC" id="fig|162209.4.peg.2098"/>
<protein>
    <recommendedName>
        <fullName evidence="1">YkoP-like domain-containing protein</fullName>
    </recommendedName>
</protein>
<accession>A0A0U2W1E6</accession>
<reference evidence="2 3" key="2">
    <citation type="journal article" date="2016" name="Genome Announc.">
        <title>Complete Genome Sequences of Two Interactive Moderate Thermophiles, Paenibacillus napthalenovorans 32O-Y and Paenibacillus sp. 32O-W.</title>
        <authorList>
            <person name="Butler R.R.III."/>
            <person name="Wang J."/>
            <person name="Stark B.C."/>
            <person name="Pombert J.F."/>
        </authorList>
    </citation>
    <scope>NUCLEOTIDE SEQUENCE [LARGE SCALE GENOMIC DNA]</scope>
    <source>
        <strain evidence="2 3">32O-Y</strain>
    </source>
</reference>
<dbReference type="AlphaFoldDB" id="A0A0U2W1E6"/>
<proteinExistence type="predicted"/>
<dbReference type="Proteomes" id="UP000061660">
    <property type="component" value="Chromosome"/>
</dbReference>
<dbReference type="RefSeq" id="WP_062408646.1">
    <property type="nucleotide sequence ID" value="NZ_CP013652.1"/>
</dbReference>
<evidence type="ECO:0000313" key="3">
    <source>
        <dbReference type="Proteomes" id="UP000061660"/>
    </source>
</evidence>
<sequence>MRLKSIALTVWDILDPIYYACTRLRYIGGGDRKSSAFRVRLTLYKGRPVSLADGTTIQKGDLLLKIHLHNVVLLKNMLALRNELQKARFLYRSIERSLPDLALYVRSHPKCHDIKGLIGITMLNRGYDKLNFEAFPISSTGYKWLKWISLMPIYLLSVTNPFKNMKKHVPTYLFMSKDTLLQKLVLFTPSGELKSNINRS</sequence>
<feature type="domain" description="YkoP-like" evidence="1">
    <location>
        <begin position="4"/>
        <end position="183"/>
    </location>
</feature>
<keyword evidence="3" id="KW-1185">Reference proteome</keyword>
<dbReference type="OrthoDB" id="1951946at2"/>
<dbReference type="EMBL" id="CP013652">
    <property type="protein sequence ID" value="ALS22356.1"/>
    <property type="molecule type" value="Genomic_DNA"/>
</dbReference>
<evidence type="ECO:0000313" key="2">
    <source>
        <dbReference type="EMBL" id="ALS22356.1"/>
    </source>
</evidence>